<dbReference type="Proteomes" id="UP000301751">
    <property type="component" value="Unassembled WGS sequence"/>
</dbReference>
<keyword evidence="2" id="KW-1185">Reference proteome</keyword>
<evidence type="ECO:0000313" key="2">
    <source>
        <dbReference type="Proteomes" id="UP000301751"/>
    </source>
</evidence>
<sequence length="73" mass="7543">MAPPTPSPPPAGLPPGRARLWHAGRQLLIYQPDGPLGGTFTCTRCAAQAWQPDLLPHAPGCPFGPPPQPVTGG</sequence>
<dbReference type="EMBL" id="BJCL01000010">
    <property type="protein sequence ID" value="GCL64559.1"/>
    <property type="molecule type" value="Genomic_DNA"/>
</dbReference>
<accession>A0A480ASC4</accession>
<proteinExistence type="predicted"/>
<reference evidence="2" key="1">
    <citation type="submission" date="2019-03" db="EMBL/GenBank/DDBJ databases">
        <title>Aquabacterium pictum sp.nov., the first bacteriochlorophyll a-containing freshwater bacterium in the genus Aquabacterium of the class Betaproteobacteria.</title>
        <authorList>
            <person name="Hirose S."/>
            <person name="Tank M."/>
            <person name="Hara E."/>
            <person name="Tamaki H."/>
            <person name="Takaichi S."/>
            <person name="Haruta S."/>
            <person name="Hanada S."/>
        </authorList>
    </citation>
    <scope>NUCLEOTIDE SEQUENCE [LARGE SCALE GENOMIC DNA]</scope>
    <source>
        <strain evidence="2">W35</strain>
    </source>
</reference>
<comment type="caution">
    <text evidence="1">The sequence shown here is derived from an EMBL/GenBank/DDBJ whole genome shotgun (WGS) entry which is preliminary data.</text>
</comment>
<dbReference type="RefSeq" id="WP_137734288.1">
    <property type="nucleotide sequence ID" value="NZ_BJCL01000010.1"/>
</dbReference>
<name>A0A480ASC4_9BURK</name>
<evidence type="ECO:0000313" key="1">
    <source>
        <dbReference type="EMBL" id="GCL64559.1"/>
    </source>
</evidence>
<protein>
    <submittedName>
        <fullName evidence="1">Uncharacterized protein</fullName>
    </submittedName>
</protein>
<dbReference type="OrthoDB" id="10008684at2"/>
<dbReference type="AlphaFoldDB" id="A0A480ASC4"/>
<organism evidence="1 2">
    <name type="scientific">Pseudaquabacterium pictum</name>
    <dbReference type="NCBI Taxonomy" id="2315236"/>
    <lineage>
        <taxon>Bacteria</taxon>
        <taxon>Pseudomonadati</taxon>
        <taxon>Pseudomonadota</taxon>
        <taxon>Betaproteobacteria</taxon>
        <taxon>Burkholderiales</taxon>
        <taxon>Sphaerotilaceae</taxon>
        <taxon>Pseudaquabacterium</taxon>
    </lineage>
</organism>
<gene>
    <name evidence="1" type="ORF">AQPW35_36400</name>
</gene>